<comment type="caution">
    <text evidence="1">The sequence shown here is derived from an EMBL/GenBank/DDBJ whole genome shotgun (WGS) entry which is preliminary data.</text>
</comment>
<accession>A0A3A1YSL6</accession>
<dbReference type="PANTHER" id="PTHR47017:SF1">
    <property type="entry name" value="ACYL-COA"/>
    <property type="match status" value="1"/>
</dbReference>
<dbReference type="Gene3D" id="3.40.630.30">
    <property type="match status" value="1"/>
</dbReference>
<protein>
    <submittedName>
        <fullName evidence="1">GNAT family N-acetyltransferase</fullName>
    </submittedName>
</protein>
<reference evidence="1 2" key="1">
    <citation type="submission" date="2017-08" db="EMBL/GenBank/DDBJ databases">
        <title>Pusillimonas indicus sp. nov., a member of the family Alcaligenaceae isolated from surface seawater.</title>
        <authorList>
            <person name="Li J."/>
        </authorList>
    </citation>
    <scope>NUCLEOTIDE SEQUENCE [LARGE SCALE GENOMIC DNA]</scope>
    <source>
        <strain evidence="1 2">L52-1-41</strain>
    </source>
</reference>
<proteinExistence type="predicted"/>
<dbReference type="Proteomes" id="UP000266206">
    <property type="component" value="Unassembled WGS sequence"/>
</dbReference>
<sequence>MSEQYSLIRDLTKLNRQSWNKLAGNQPMLQLEFLQLLTQTQCACEQTGWAPHFLVLERHGELAAAMPMYVKSHSRGEYVFDYAWARAFMQHGLEYYPKLLSAIPFTPVPGPRLLATSHEDRVKLAIAAQSIAQQNNLSSVHILFPNDDDRAALLEAGYMLRETVQFHWLNQDYASFEQFLTSMNQKHRKKIRQDQKKVQNAGVTFKWLSGSAINLADLSFFYQCYEKTYYEHGNPPYLSFDFFQQLHNAMPNSVMLVLAERANKPIACALNLKTSNRMYGRYWGSMEFIPGLHFETCYLQSIAYCIENGIEVFEGGAQGEHKLSRGLLPVKTWSAHWVGEPGFAKAIARFLDEETQAVDHYAQVLSTHSPFRKGT</sequence>
<keyword evidence="1" id="KW-0808">Transferase</keyword>
<dbReference type="Pfam" id="PF04339">
    <property type="entry name" value="FemAB_like"/>
    <property type="match status" value="1"/>
</dbReference>
<dbReference type="EMBL" id="NQYH01000010">
    <property type="protein sequence ID" value="RIY40249.1"/>
    <property type="molecule type" value="Genomic_DNA"/>
</dbReference>
<dbReference type="InterPro" id="IPR016181">
    <property type="entry name" value="Acyl_CoA_acyltransferase"/>
</dbReference>
<dbReference type="RefSeq" id="WP_114421825.1">
    <property type="nucleotide sequence ID" value="NZ_NQYH01000010.1"/>
</dbReference>
<dbReference type="InterPro" id="IPR007434">
    <property type="entry name" value="FemAB-like"/>
</dbReference>
<dbReference type="GO" id="GO:0016740">
    <property type="term" value="F:transferase activity"/>
    <property type="evidence" value="ECO:0007669"/>
    <property type="project" value="UniProtKB-KW"/>
</dbReference>
<dbReference type="PANTHER" id="PTHR47017">
    <property type="entry name" value="ACYL-COA"/>
    <property type="match status" value="1"/>
</dbReference>
<dbReference type="AlphaFoldDB" id="A0A3A1YSL6"/>
<dbReference type="SUPFAM" id="SSF55729">
    <property type="entry name" value="Acyl-CoA N-acyltransferases (Nat)"/>
    <property type="match status" value="1"/>
</dbReference>
<gene>
    <name evidence="1" type="ORF">CJP73_11550</name>
</gene>
<evidence type="ECO:0000313" key="2">
    <source>
        <dbReference type="Proteomes" id="UP000266206"/>
    </source>
</evidence>
<evidence type="ECO:0000313" key="1">
    <source>
        <dbReference type="EMBL" id="RIY40249.1"/>
    </source>
</evidence>
<dbReference type="OrthoDB" id="9776898at2"/>
<name>A0A3A1YSL6_9BURK</name>
<organism evidence="1 2">
    <name type="scientific">Neopusillimonas maritima</name>
    <dbReference type="NCBI Taxonomy" id="2026239"/>
    <lineage>
        <taxon>Bacteria</taxon>
        <taxon>Pseudomonadati</taxon>
        <taxon>Pseudomonadota</taxon>
        <taxon>Betaproteobacteria</taxon>
        <taxon>Burkholderiales</taxon>
        <taxon>Alcaligenaceae</taxon>
        <taxon>Neopusillimonas</taxon>
    </lineage>
</organism>